<proteinExistence type="predicted"/>
<dbReference type="AlphaFoldDB" id="A0A635K9G2"/>
<dbReference type="EMBL" id="AAMIRR010000009">
    <property type="protein sequence ID" value="EDH7529295.1"/>
    <property type="molecule type" value="Genomic_DNA"/>
</dbReference>
<comment type="caution">
    <text evidence="2">The sequence shown here is derived from an EMBL/GenBank/DDBJ whole genome shotgun (WGS) entry which is preliminary data.</text>
</comment>
<reference evidence="1" key="1">
    <citation type="submission" date="2018-07" db="EMBL/GenBank/DDBJ databases">
        <authorList>
            <consortium name="GenomeTrakr network: Whole genome sequencing for foodborne pathogen traceback"/>
        </authorList>
    </citation>
    <scope>NUCLEOTIDE SEQUENCE</scope>
    <source>
        <strain evidence="1">FDA00004442</strain>
    </source>
</reference>
<gene>
    <name evidence="1" type="ORF">AL785_19940</name>
    <name evidence="2" type="ORF">CB523_10745</name>
</gene>
<protein>
    <submittedName>
        <fullName evidence="2">Uncharacterized protein</fullName>
    </submittedName>
</protein>
<evidence type="ECO:0000313" key="2">
    <source>
        <dbReference type="EMBL" id="EDH7529295.1"/>
    </source>
</evidence>
<name>A0A635K9G2_SALSE</name>
<sequence>MSNNKQARIAFVYSGSADLVNAGDSTPTLGISCNKFPSEKSIVVHFGVIGFNGKDNYSLEIKIFLNEEDVTLSNLKHNNLLNYKPKWSNDGEFVALMAAAESFTARAPGIYRIEANLLFREAKPDTIWESIDSKTSYFAVDKNWSSKIDNS</sequence>
<evidence type="ECO:0000313" key="1">
    <source>
        <dbReference type="EMBL" id="ECZ7737470.1"/>
    </source>
</evidence>
<reference evidence="2" key="2">
    <citation type="submission" date="2018-07" db="EMBL/GenBank/DDBJ databases">
        <authorList>
            <person name="Ashton P.M."/>
            <person name="Dallman T."/>
            <person name="Nair S."/>
            <person name="De Pinna E."/>
            <person name="Peters T."/>
            <person name="Grant K."/>
        </authorList>
    </citation>
    <scope>NUCLEOTIDE SEQUENCE</scope>
    <source>
        <strain evidence="2">370004</strain>
    </source>
</reference>
<dbReference type="EMBL" id="AALHUE010000016">
    <property type="protein sequence ID" value="ECZ7737470.1"/>
    <property type="molecule type" value="Genomic_DNA"/>
</dbReference>
<accession>A0A635K9G2</accession>
<organism evidence="2">
    <name type="scientific">Salmonella senftenberg</name>
    <dbReference type="NCBI Taxonomy" id="28150"/>
    <lineage>
        <taxon>Bacteria</taxon>
        <taxon>Pseudomonadati</taxon>
        <taxon>Pseudomonadota</taxon>
        <taxon>Gammaproteobacteria</taxon>
        <taxon>Enterobacterales</taxon>
        <taxon>Enterobacteriaceae</taxon>
        <taxon>Salmonella</taxon>
    </lineage>
</organism>